<dbReference type="InterPro" id="IPR008780">
    <property type="entry name" value="Plasmodium_Vir"/>
</dbReference>
<dbReference type="Proteomes" id="UP000078560">
    <property type="component" value="Unassembled WGS sequence"/>
</dbReference>
<evidence type="ECO:0000313" key="3">
    <source>
        <dbReference type="Proteomes" id="UP000078560"/>
    </source>
</evidence>
<dbReference type="AlphaFoldDB" id="A0A1A8WEG2"/>
<sequence>MSTRGSGMPYLYALKNNEKLSSYYNDWGVKSECAQLHGKLNINGFNEFCVTLTGLLRELKELDIYLLFDNDRCTPVTMWMYDNLYNVVSKKNSKLSVPSVIGKIIELWNKNVADKSCKIYTDPYSEDTFNKAKILHDYALDYENIKNKIQGDKHECTKSFKQYVDNAVEIYKDIRGNCATNPQMHYCGLFNKIQAKYKQADLSEFVCTKEKDDPSPAESSFHLQDDSDYFPPVRSDQLESETPSPDASTSALDIVLPLLGLSATLLILYKFTPFGSLLRYHLIKKKYIKHISNENESKELSENEYESMIMHSHSGEQNIGYHPS</sequence>
<name>A0A1A8WEG2_PLAOA</name>
<evidence type="ECO:0000313" key="2">
    <source>
        <dbReference type="EMBL" id="SBS90179.1"/>
    </source>
</evidence>
<evidence type="ECO:0000256" key="1">
    <source>
        <dbReference type="SAM" id="MobiDB-lite"/>
    </source>
</evidence>
<dbReference type="Pfam" id="PF05795">
    <property type="entry name" value="Plasmodium_Vir"/>
    <property type="match status" value="2"/>
</dbReference>
<gene>
    <name evidence="2" type="ORF">POVCU2_0059930</name>
</gene>
<proteinExistence type="predicted"/>
<dbReference type="VEuPathDB" id="PlasmoDB:PocGH01_00149500"/>
<feature type="region of interest" description="Disordered" evidence="1">
    <location>
        <begin position="209"/>
        <end position="248"/>
    </location>
</feature>
<organism evidence="2 3">
    <name type="scientific">Plasmodium ovale curtisi</name>
    <dbReference type="NCBI Taxonomy" id="864141"/>
    <lineage>
        <taxon>Eukaryota</taxon>
        <taxon>Sar</taxon>
        <taxon>Alveolata</taxon>
        <taxon>Apicomplexa</taxon>
        <taxon>Aconoidasida</taxon>
        <taxon>Haemosporida</taxon>
        <taxon>Plasmodiidae</taxon>
        <taxon>Plasmodium</taxon>
        <taxon>Plasmodium (Plasmodium)</taxon>
    </lineage>
</organism>
<dbReference type="EMBL" id="FLQU01000899">
    <property type="protein sequence ID" value="SBS90179.1"/>
    <property type="molecule type" value="Genomic_DNA"/>
</dbReference>
<accession>A0A1A8WEG2</accession>
<protein>
    <submittedName>
        <fullName evidence="2">PIR Superfamily Protein</fullName>
    </submittedName>
</protein>
<reference evidence="3" key="1">
    <citation type="submission" date="2016-05" db="EMBL/GenBank/DDBJ databases">
        <authorList>
            <person name="Naeem Raeece"/>
        </authorList>
    </citation>
    <scope>NUCLEOTIDE SEQUENCE [LARGE SCALE GENOMIC DNA]</scope>
</reference>